<dbReference type="EMBL" id="VDEP01000237">
    <property type="protein sequence ID" value="KAA1121824.1"/>
    <property type="molecule type" value="Genomic_DNA"/>
</dbReference>
<reference evidence="2 3" key="1">
    <citation type="submission" date="2019-05" db="EMBL/GenBank/DDBJ databases">
        <title>Emergence of the Ug99 lineage of the wheat stem rust pathogen through somatic hybridization.</title>
        <authorList>
            <person name="Li F."/>
            <person name="Upadhyaya N.M."/>
            <person name="Sperschneider J."/>
            <person name="Matny O."/>
            <person name="Nguyen-Phuc H."/>
            <person name="Mago R."/>
            <person name="Raley C."/>
            <person name="Miller M.E."/>
            <person name="Silverstein K.A.T."/>
            <person name="Henningsen E."/>
            <person name="Hirsch C.D."/>
            <person name="Visser B."/>
            <person name="Pretorius Z.A."/>
            <person name="Steffenson B.J."/>
            <person name="Schwessinger B."/>
            <person name="Dodds P.N."/>
            <person name="Figueroa M."/>
        </authorList>
    </citation>
    <scope>NUCLEOTIDE SEQUENCE [LARGE SCALE GENOMIC DNA]</scope>
    <source>
        <strain evidence="2 3">Ug99</strain>
    </source>
</reference>
<sequence>MRLLIRILPVLMVIIRHGASTCGDLSPFQCPNLDKAQGLCAQFISNVGDYDDSTQIFVTTPGVDGIQFTCDNLDTKAPGKILNQCCLTHYELGVCDETSSDQLLPSSLSEKKPRFSKADSTLID</sequence>
<accession>A0A5B0RAI3</accession>
<comment type="caution">
    <text evidence="2">The sequence shown here is derived from an EMBL/GenBank/DDBJ whole genome shotgun (WGS) entry which is preliminary data.</text>
</comment>
<keyword evidence="1" id="KW-0732">Signal</keyword>
<feature type="chain" id="PRO_5022675933" evidence="1">
    <location>
        <begin position="21"/>
        <end position="124"/>
    </location>
</feature>
<dbReference type="AlphaFoldDB" id="A0A5B0RAI3"/>
<organism evidence="2 3">
    <name type="scientific">Puccinia graminis f. sp. tritici</name>
    <dbReference type="NCBI Taxonomy" id="56615"/>
    <lineage>
        <taxon>Eukaryota</taxon>
        <taxon>Fungi</taxon>
        <taxon>Dikarya</taxon>
        <taxon>Basidiomycota</taxon>
        <taxon>Pucciniomycotina</taxon>
        <taxon>Pucciniomycetes</taxon>
        <taxon>Pucciniales</taxon>
        <taxon>Pucciniaceae</taxon>
        <taxon>Puccinia</taxon>
    </lineage>
</organism>
<evidence type="ECO:0000313" key="3">
    <source>
        <dbReference type="Proteomes" id="UP000325313"/>
    </source>
</evidence>
<protein>
    <submittedName>
        <fullName evidence="2">Uncharacterized protein</fullName>
    </submittedName>
</protein>
<dbReference type="Proteomes" id="UP000325313">
    <property type="component" value="Unassembled WGS sequence"/>
</dbReference>
<proteinExistence type="predicted"/>
<gene>
    <name evidence="2" type="ORF">PGTUg99_032640</name>
</gene>
<evidence type="ECO:0000256" key="1">
    <source>
        <dbReference type="SAM" id="SignalP"/>
    </source>
</evidence>
<name>A0A5B0RAI3_PUCGR</name>
<feature type="signal peptide" evidence="1">
    <location>
        <begin position="1"/>
        <end position="20"/>
    </location>
</feature>
<evidence type="ECO:0000313" key="2">
    <source>
        <dbReference type="EMBL" id="KAA1121824.1"/>
    </source>
</evidence>